<comment type="caution">
    <text evidence="1">The sequence shown here is derived from an EMBL/GenBank/DDBJ whole genome shotgun (WGS) entry which is preliminary data.</text>
</comment>
<evidence type="ECO:0000313" key="1">
    <source>
        <dbReference type="EMBL" id="GAH38223.1"/>
    </source>
</evidence>
<gene>
    <name evidence="1" type="ORF">S03H2_20580</name>
</gene>
<proteinExistence type="predicted"/>
<name>X1GYX8_9ZZZZ</name>
<dbReference type="EMBL" id="BARU01010860">
    <property type="protein sequence ID" value="GAH38223.1"/>
    <property type="molecule type" value="Genomic_DNA"/>
</dbReference>
<accession>X1GYX8</accession>
<feature type="non-terminal residue" evidence="1">
    <location>
        <position position="258"/>
    </location>
</feature>
<sequence length="258" mass="29699">MPVRAINGLDVNCSWGCGHFALVPRIRGESLKKTKLRIEDAWKAVEIHESTNHTGAPPSDPDMLRLYLAVPMIARNYVDSQHSKISAEHRLRRMRDLGIEPDDPLYKAQMRQFERTKNVMDSNLEDAKLMFAIHPLWDYCDIVKGWGPVACMTWMGYIDPFKAHTAGRVKKYLGIIPESGLKKGQTAGYNLEAKGRTYIVMNNVILQKDPFYYDHYIGKKMYYAETERDIKGVMWPPFDDIIESPELCPDYPRCAKKL</sequence>
<organism evidence="1">
    <name type="scientific">marine sediment metagenome</name>
    <dbReference type="NCBI Taxonomy" id="412755"/>
    <lineage>
        <taxon>unclassified sequences</taxon>
        <taxon>metagenomes</taxon>
        <taxon>ecological metagenomes</taxon>
    </lineage>
</organism>
<dbReference type="AlphaFoldDB" id="X1GYX8"/>
<reference evidence="1" key="1">
    <citation type="journal article" date="2014" name="Front. Microbiol.">
        <title>High frequency of phylogenetically diverse reductive dehalogenase-homologous genes in deep subseafloor sedimentary metagenomes.</title>
        <authorList>
            <person name="Kawai M."/>
            <person name="Futagami T."/>
            <person name="Toyoda A."/>
            <person name="Takaki Y."/>
            <person name="Nishi S."/>
            <person name="Hori S."/>
            <person name="Arai W."/>
            <person name="Tsubouchi T."/>
            <person name="Morono Y."/>
            <person name="Uchiyama I."/>
            <person name="Ito T."/>
            <person name="Fujiyama A."/>
            <person name="Inagaki F."/>
            <person name="Takami H."/>
        </authorList>
    </citation>
    <scope>NUCLEOTIDE SEQUENCE</scope>
    <source>
        <strain evidence="1">Expedition CK06-06</strain>
    </source>
</reference>
<protein>
    <submittedName>
        <fullName evidence="1">Uncharacterized protein</fullName>
    </submittedName>
</protein>